<dbReference type="RefSeq" id="WP_167079627.1">
    <property type="nucleotide sequence ID" value="NZ_BAAADC010000001.1"/>
</dbReference>
<evidence type="ECO:0000256" key="1">
    <source>
        <dbReference type="SAM" id="MobiDB-lite"/>
    </source>
</evidence>
<feature type="compositionally biased region" description="Acidic residues" evidence="1">
    <location>
        <begin position="40"/>
        <end position="50"/>
    </location>
</feature>
<comment type="caution">
    <text evidence="3">The sequence shown here is derived from an EMBL/GenBank/DDBJ whole genome shotgun (WGS) entry which is preliminary data.</text>
</comment>
<protein>
    <submittedName>
        <fullName evidence="3">Very-short-patch-repair endonuclease</fullName>
    </submittedName>
</protein>
<name>A0A846MTC2_9PROT</name>
<sequence length="150" mass="16885">MFTRNKPLQRRKPLGPGKKSLARSGWRKKPNGTSTNRDSELEEDVAEDDTDARAHRALWALLRENGINGFIFREHERIGPYVVNFYCPAAKLAVDIRLAGDSDAARTAWLTTQGIRLTPLKAREVLADSKAALDRLAESFTLRVISREEP</sequence>
<evidence type="ECO:0000259" key="2">
    <source>
        <dbReference type="Pfam" id="PF04480"/>
    </source>
</evidence>
<reference evidence="3 4" key="1">
    <citation type="submission" date="2020-03" db="EMBL/GenBank/DDBJ databases">
        <title>Genomic Encyclopedia of Type Strains, Phase IV (KMG-IV): sequencing the most valuable type-strain genomes for metagenomic binning, comparative biology and taxonomic classification.</title>
        <authorList>
            <person name="Goeker M."/>
        </authorList>
    </citation>
    <scope>NUCLEOTIDE SEQUENCE [LARGE SCALE GENOMIC DNA]</scope>
    <source>
        <strain evidence="3 4">DSM 19867</strain>
    </source>
</reference>
<keyword evidence="4" id="KW-1185">Reference proteome</keyword>
<dbReference type="AlphaFoldDB" id="A0A846MTC2"/>
<dbReference type="EMBL" id="JAASRM010000001">
    <property type="protein sequence ID" value="NIK86684.1"/>
    <property type="molecule type" value="Genomic_DNA"/>
</dbReference>
<proteinExistence type="predicted"/>
<accession>A0A846MTC2</accession>
<evidence type="ECO:0000313" key="4">
    <source>
        <dbReference type="Proteomes" id="UP000570514"/>
    </source>
</evidence>
<dbReference type="Gene3D" id="3.40.960.10">
    <property type="entry name" value="VSR Endonuclease"/>
    <property type="match status" value="1"/>
</dbReference>
<feature type="region of interest" description="Disordered" evidence="1">
    <location>
        <begin position="1"/>
        <end position="50"/>
    </location>
</feature>
<dbReference type="InterPro" id="IPR007569">
    <property type="entry name" value="DUF559"/>
</dbReference>
<keyword evidence="3" id="KW-0540">Nuclease</keyword>
<dbReference type="Proteomes" id="UP000570514">
    <property type="component" value="Unassembled WGS sequence"/>
</dbReference>
<dbReference type="Pfam" id="PF04480">
    <property type="entry name" value="DUF559"/>
    <property type="match status" value="1"/>
</dbReference>
<organism evidence="3 4">
    <name type="scientific">Rhizomicrobium palustre</name>
    <dbReference type="NCBI Taxonomy" id="189966"/>
    <lineage>
        <taxon>Bacteria</taxon>
        <taxon>Pseudomonadati</taxon>
        <taxon>Pseudomonadota</taxon>
        <taxon>Alphaproteobacteria</taxon>
        <taxon>Micropepsales</taxon>
        <taxon>Micropepsaceae</taxon>
        <taxon>Rhizomicrobium</taxon>
    </lineage>
</organism>
<feature type="domain" description="DUF559" evidence="2">
    <location>
        <begin position="52"/>
        <end position="137"/>
    </location>
</feature>
<evidence type="ECO:0000313" key="3">
    <source>
        <dbReference type="EMBL" id="NIK86684.1"/>
    </source>
</evidence>
<keyword evidence="3" id="KW-0378">Hydrolase</keyword>
<dbReference type="GO" id="GO:0004519">
    <property type="term" value="F:endonuclease activity"/>
    <property type="evidence" value="ECO:0007669"/>
    <property type="project" value="UniProtKB-KW"/>
</dbReference>
<keyword evidence="3" id="KW-0255">Endonuclease</keyword>
<gene>
    <name evidence="3" type="ORF">FHS83_000002</name>
</gene>